<keyword evidence="3" id="KW-1185">Reference proteome</keyword>
<dbReference type="AlphaFoldDB" id="A0A074JNW2"/>
<dbReference type="Proteomes" id="UP000027471">
    <property type="component" value="Unassembled WGS sequence"/>
</dbReference>
<keyword evidence="1" id="KW-0732">Signal</keyword>
<protein>
    <submittedName>
        <fullName evidence="2">Uncharacterized protein</fullName>
    </submittedName>
</protein>
<evidence type="ECO:0000313" key="2">
    <source>
        <dbReference type="EMBL" id="KEO58139.1"/>
    </source>
</evidence>
<dbReference type="eggNOG" id="COG2067">
    <property type="taxonomic scope" value="Bacteria"/>
</dbReference>
<accession>A0A074JNW2</accession>
<proteinExistence type="predicted"/>
<reference evidence="2 3" key="1">
    <citation type="journal article" date="2015" name="Antonie Van Leeuwenhoek">
        <title>Thioclava indica sp. nov., isolated from surface seawater of the Indian Ocean.</title>
        <authorList>
            <person name="Liu Y."/>
            <person name="Lai Q."/>
            <person name="Du J."/>
            <person name="Xu H."/>
            <person name="Jiang L."/>
            <person name="Shao Z."/>
        </authorList>
    </citation>
    <scope>NUCLEOTIDE SEQUENCE [LARGE SCALE GENOMIC DNA]</scope>
    <source>
        <strain evidence="2 3">DT23-4</strain>
    </source>
</reference>
<feature type="chain" id="PRO_5001696531" evidence="1">
    <location>
        <begin position="21"/>
        <end position="1194"/>
    </location>
</feature>
<name>A0A074JNW2_9RHOB</name>
<dbReference type="STRING" id="1353528.DT23_16740"/>
<dbReference type="EMBL" id="AUNB01000037">
    <property type="protein sequence ID" value="KEO58139.1"/>
    <property type="molecule type" value="Genomic_DNA"/>
</dbReference>
<gene>
    <name evidence="2" type="ORF">DT23_16740</name>
</gene>
<organism evidence="2 3">
    <name type="scientific">Thioclava indica</name>
    <dbReference type="NCBI Taxonomy" id="1353528"/>
    <lineage>
        <taxon>Bacteria</taxon>
        <taxon>Pseudomonadati</taxon>
        <taxon>Pseudomonadota</taxon>
        <taxon>Alphaproteobacteria</taxon>
        <taxon>Rhodobacterales</taxon>
        <taxon>Paracoccaceae</taxon>
        <taxon>Thioclava</taxon>
    </lineage>
</organism>
<sequence length="1194" mass="131074">MKLRISVALVALTCGQMAWAQTDDCVMVDGRLPETCTHANAGTVVTRAVQPNISDPTSALQLGEQGFSISIDGAPSSADEPGPRRTIAGAQATPDQVRDIDRLLEQMGVQMTYDGLGARPRLSIATSDLRQSFVAGEPVTFRASSNYPAWIARSEVLVRDEDNTIVGRVSVPPNGTATWQMPARDGDDGVYHYTLRAYDAQGRYDETRAQPLTRAATRKTTGLTSPVIAAGEGEDMIARRGIPVRGGAITVSGDAVGAGQSVTVMGEQAPVDGSGRFVMQRILPPGMHEVLIGVDGQTAERDVTIKRSEWFRTGIIDLTVGRDTGTHETWKLGRVAGFAQGTLANGARITASVDTREQELRDMFSNFGRKDPDQTLRQIDARDVFNTFGDDSHMSELAPTSGRFYFRIERDGSHLTWGDFKPTGDASALVRSDRSLYGLSGEYRSPQVTGAGDPRVHITGFAANADSLMQRDILRATGGTAYFLSRQDILSDTQTLLVEVRSATTNRVIETRQLTEGTDYRIDPVQGVVILTSPLSSSVTDGSLISDNPLGDYDVNLVATYEYVPTVGDVDGYTLGGRAETWVNDHLRIGATGLRESTGLSGTDLADNTLLGADILLRDGESRELSFDYAVSEGPGFGSTFSLDGGLDLEPSSPSYGLPGKKAHSYVVKGKTDLAMLGVDGKISGYFDRKQAGFSSPQYNIEVDQTLWGLDGEIRLSKATALTFGADMFRDDDGKRDNKARIGLDHQLSEKWKIETELQHSDKRAGSDTSSLTSWEYGARTDAGARLTWTRDDDLSIWTFGQATLKRDATRLANNRLGLGAQMQLTDRLDLLTEVSGGNLGAASRVEMGYQPTDGTRYNFGYQLDPLRKYDTTDFRGHDNGRFILGATSRVNDRWTYTAENTYSAFGTRPSLTSGYGVNYTPDENWRYEMGLQFGQGVQDDGSTLERTGLSLGFRYSEGKDLSAGLRGEIQIQSSDDPDSDLNRDTYLLSGFYEEKTSQDWRFVSSLDAVVSNSDQTSYRDGRYVEGRLGYAYRPADNDRVNALFSYTFLYDMPGADQVNIDGDTDGPRQRSHILNAAVNYEVSRQWTLGAKYGLRWREQAPRDSDVFVRSIAHLAVLRADYHVVHNWDLMGEMRALFYPEVNTKEYSALIGVYRLVGDNLRFGIGYSTGRVDDDLRTIKAPRDGVFFNVTSQF</sequence>
<evidence type="ECO:0000313" key="3">
    <source>
        <dbReference type="Proteomes" id="UP000027471"/>
    </source>
</evidence>
<feature type="signal peptide" evidence="1">
    <location>
        <begin position="1"/>
        <end position="20"/>
    </location>
</feature>
<comment type="caution">
    <text evidence="2">The sequence shown here is derived from an EMBL/GenBank/DDBJ whole genome shotgun (WGS) entry which is preliminary data.</text>
</comment>
<evidence type="ECO:0000256" key="1">
    <source>
        <dbReference type="SAM" id="SignalP"/>
    </source>
</evidence>